<sequence>MDREDTLHRLKNIAGHIRGIERMVENDAYCIDLLRQIQAVEAALNKVSSNILNDHLHSCLITAVRGDDPEERERVLKEIIEVYETATKV</sequence>
<evidence type="ECO:0000313" key="1">
    <source>
        <dbReference type="EMBL" id="GAG20084.1"/>
    </source>
</evidence>
<dbReference type="GO" id="GO:0046872">
    <property type="term" value="F:metal ion binding"/>
    <property type="evidence" value="ECO:0007669"/>
    <property type="project" value="InterPro"/>
</dbReference>
<gene>
    <name evidence="1" type="ORF">S01H1_47249</name>
</gene>
<name>X0VNY6_9ZZZZ</name>
<dbReference type="GO" id="GO:0003677">
    <property type="term" value="F:DNA binding"/>
    <property type="evidence" value="ECO:0007669"/>
    <property type="project" value="InterPro"/>
</dbReference>
<dbReference type="AlphaFoldDB" id="X0VNY6"/>
<organism evidence="1">
    <name type="scientific">marine sediment metagenome</name>
    <dbReference type="NCBI Taxonomy" id="412755"/>
    <lineage>
        <taxon>unclassified sequences</taxon>
        <taxon>metagenomes</taxon>
        <taxon>ecological metagenomes</taxon>
    </lineage>
</organism>
<dbReference type="GO" id="GO:0006355">
    <property type="term" value="P:regulation of DNA-templated transcription"/>
    <property type="evidence" value="ECO:0007669"/>
    <property type="project" value="InterPro"/>
</dbReference>
<protein>
    <recommendedName>
        <fullName evidence="2">Transcriptional regulator</fullName>
    </recommendedName>
</protein>
<dbReference type="InterPro" id="IPR003735">
    <property type="entry name" value="Metal_Tscrpt_repr"/>
</dbReference>
<reference evidence="1" key="1">
    <citation type="journal article" date="2014" name="Front. Microbiol.">
        <title>High frequency of phylogenetically diverse reductive dehalogenase-homologous genes in deep subseafloor sedimentary metagenomes.</title>
        <authorList>
            <person name="Kawai M."/>
            <person name="Futagami T."/>
            <person name="Toyoda A."/>
            <person name="Takaki Y."/>
            <person name="Nishi S."/>
            <person name="Hori S."/>
            <person name="Arai W."/>
            <person name="Tsubouchi T."/>
            <person name="Morono Y."/>
            <person name="Uchiyama I."/>
            <person name="Ito T."/>
            <person name="Fujiyama A."/>
            <person name="Inagaki F."/>
            <person name="Takami H."/>
        </authorList>
    </citation>
    <scope>NUCLEOTIDE SEQUENCE</scope>
    <source>
        <strain evidence="1">Expedition CK06-06</strain>
    </source>
</reference>
<proteinExistence type="predicted"/>
<comment type="caution">
    <text evidence="1">The sequence shown here is derived from an EMBL/GenBank/DDBJ whole genome shotgun (WGS) entry which is preliminary data.</text>
</comment>
<dbReference type="CDD" id="cd10151">
    <property type="entry name" value="TthCsoR-like_DUF156"/>
    <property type="match status" value="1"/>
</dbReference>
<dbReference type="Gene3D" id="1.20.58.1000">
    <property type="entry name" value="Metal-sensitive repressor, helix protomer"/>
    <property type="match status" value="1"/>
</dbReference>
<evidence type="ECO:0008006" key="2">
    <source>
        <dbReference type="Google" id="ProtNLM"/>
    </source>
</evidence>
<dbReference type="PANTHER" id="PTHR33677">
    <property type="entry name" value="TRANSCRIPTIONAL REPRESSOR FRMR-RELATED"/>
    <property type="match status" value="1"/>
</dbReference>
<dbReference type="EMBL" id="BARS01030288">
    <property type="protein sequence ID" value="GAG20084.1"/>
    <property type="molecule type" value="Genomic_DNA"/>
</dbReference>
<dbReference type="PANTHER" id="PTHR33677:SF3">
    <property type="entry name" value="COPPER-SENSING TRANSCRIPTIONAL REPRESSOR RICR"/>
    <property type="match status" value="1"/>
</dbReference>
<accession>X0VNY6</accession>
<dbReference type="Pfam" id="PF02583">
    <property type="entry name" value="Trns_repr_metal"/>
    <property type="match status" value="1"/>
</dbReference>
<dbReference type="InterPro" id="IPR038390">
    <property type="entry name" value="Metal_Tscrpt_repr_sf"/>
</dbReference>